<dbReference type="SUPFAM" id="SSF56112">
    <property type="entry name" value="Protein kinase-like (PK-like)"/>
    <property type="match status" value="1"/>
</dbReference>
<feature type="compositionally biased region" description="Polar residues" evidence="4">
    <location>
        <begin position="552"/>
        <end position="571"/>
    </location>
</feature>
<proteinExistence type="predicted"/>
<feature type="compositionally biased region" description="Basic and acidic residues" evidence="4">
    <location>
        <begin position="636"/>
        <end position="646"/>
    </location>
</feature>
<reference evidence="7" key="1">
    <citation type="journal article" date="2017" name="Genome Biol. Evol.">
        <title>The complete genome sequence of the phytopathogenic fungus Sclerotinia sclerotiorum reveals insights into the genome architecture of broad host range pathogens.</title>
        <authorList>
            <person name="Derbyshire M."/>
            <person name="Denton-Giles M."/>
            <person name="Hegedus D."/>
            <person name="Seifbarghy S."/>
            <person name="Rollins J."/>
            <person name="van Kan J."/>
            <person name="Seidl M.F."/>
            <person name="Faino L."/>
            <person name="Mbengue M."/>
            <person name="Navaud O."/>
            <person name="Raffaele S."/>
            <person name="Hammond-Kosack K."/>
            <person name="Heard S."/>
            <person name="Oliver R."/>
        </authorList>
    </citation>
    <scope>NUCLEOTIDE SEQUENCE [LARGE SCALE GENOMIC DNA]</scope>
    <source>
        <strain evidence="7">ATCC 18683 / 1980 / Ss-1</strain>
    </source>
</reference>
<dbReference type="OrthoDB" id="310217at2759"/>
<evidence type="ECO:0000256" key="2">
    <source>
        <dbReference type="ARBA" id="ARBA00022840"/>
    </source>
</evidence>
<dbReference type="VEuPathDB" id="FungiDB:sscle_11g082280"/>
<dbReference type="PANTHER" id="PTHR48011:SF4">
    <property type="entry name" value="MITOGEN-ACTIVATED PROTEIN KINASE KINASE KINASE 19"/>
    <property type="match status" value="1"/>
</dbReference>
<dbReference type="InterPro" id="IPR000719">
    <property type="entry name" value="Prot_kinase_dom"/>
</dbReference>
<evidence type="ECO:0000256" key="3">
    <source>
        <dbReference type="PROSITE-ProRule" id="PRU10141"/>
    </source>
</evidence>
<feature type="domain" description="Protein kinase" evidence="5">
    <location>
        <begin position="26"/>
        <end position="374"/>
    </location>
</feature>
<gene>
    <name evidence="6" type="ORF">sscle_11g082280</name>
</gene>
<feature type="region of interest" description="Disordered" evidence="4">
    <location>
        <begin position="463"/>
        <end position="697"/>
    </location>
</feature>
<feature type="binding site" evidence="3">
    <location>
        <position position="60"/>
    </location>
    <ligand>
        <name>ATP</name>
        <dbReference type="ChEBI" id="CHEBI:30616"/>
    </ligand>
</feature>
<dbReference type="Proteomes" id="UP000177798">
    <property type="component" value="Chromosome 11"/>
</dbReference>
<feature type="compositionally biased region" description="Polar residues" evidence="4">
    <location>
        <begin position="514"/>
        <end position="525"/>
    </location>
</feature>
<accession>A0A1D9QEY3</accession>
<organism evidence="6 7">
    <name type="scientific">Sclerotinia sclerotiorum (strain ATCC 18683 / 1980 / Ss-1)</name>
    <name type="common">White mold</name>
    <name type="synonym">Whetzelinia sclerotiorum</name>
    <dbReference type="NCBI Taxonomy" id="665079"/>
    <lineage>
        <taxon>Eukaryota</taxon>
        <taxon>Fungi</taxon>
        <taxon>Dikarya</taxon>
        <taxon>Ascomycota</taxon>
        <taxon>Pezizomycotina</taxon>
        <taxon>Leotiomycetes</taxon>
        <taxon>Helotiales</taxon>
        <taxon>Sclerotiniaceae</taxon>
        <taxon>Sclerotinia</taxon>
    </lineage>
</organism>
<dbReference type="PROSITE" id="PS50011">
    <property type="entry name" value="PROTEIN_KINASE_DOM"/>
    <property type="match status" value="1"/>
</dbReference>
<name>A0A1D9QEY3_SCLS1</name>
<dbReference type="InterPro" id="IPR011009">
    <property type="entry name" value="Kinase-like_dom_sf"/>
</dbReference>
<dbReference type="SMART" id="SM00220">
    <property type="entry name" value="S_TKc"/>
    <property type="match status" value="1"/>
</dbReference>
<dbReference type="GO" id="GO:0004672">
    <property type="term" value="F:protein kinase activity"/>
    <property type="evidence" value="ECO:0007669"/>
    <property type="project" value="InterPro"/>
</dbReference>
<evidence type="ECO:0000256" key="4">
    <source>
        <dbReference type="SAM" id="MobiDB-lite"/>
    </source>
</evidence>
<evidence type="ECO:0000259" key="5">
    <source>
        <dbReference type="PROSITE" id="PS50011"/>
    </source>
</evidence>
<evidence type="ECO:0000256" key="1">
    <source>
        <dbReference type="ARBA" id="ARBA00022741"/>
    </source>
</evidence>
<dbReference type="EMBL" id="CP017824">
    <property type="protein sequence ID" value="APA13458.1"/>
    <property type="molecule type" value="Genomic_DNA"/>
</dbReference>
<dbReference type="Pfam" id="PF00069">
    <property type="entry name" value="Pkinase"/>
    <property type="match status" value="1"/>
</dbReference>
<keyword evidence="2 3" id="KW-0067">ATP-binding</keyword>
<protein>
    <recommendedName>
        <fullName evidence="5">Protein kinase domain-containing protein</fullName>
    </recommendedName>
</protein>
<dbReference type="InterPro" id="IPR052751">
    <property type="entry name" value="Plant_MAPKKK"/>
</dbReference>
<dbReference type="PANTHER" id="PTHR48011">
    <property type="entry name" value="CCR4-NOT TRANSCRIPTIONAL COMPLEX SUBUNIT CAF120-RELATED"/>
    <property type="match status" value="1"/>
</dbReference>
<evidence type="ECO:0000313" key="6">
    <source>
        <dbReference type="EMBL" id="APA13458.1"/>
    </source>
</evidence>
<dbReference type="PROSITE" id="PS00108">
    <property type="entry name" value="PROTEIN_KINASE_ST"/>
    <property type="match status" value="1"/>
</dbReference>
<sequence length="697" mass="79196">MADIDPKKRYLEASKGWAPVHIGKDWVGTKHLGGGVYGIATLFEYRGDNPDVSPQKIVVKQEGGKGWNLKQESRMSQKLMKFGSEHVIKIYRAYHRTMGTGTSPTMDDYIVNYNPRTHRTEYGLERYIETQLRQPHLHDIGRIYIECASQGDLHDWMVLNCDENQPSEEYVFRLWECLLRGLMVLKHGTEEWDDELVREGSMFHNPIVHLDLKGDNVLIGDNPKPGHGRIRAHKLADFGFALEIPDSDELEKNIAKKQEWIRVTRGRNTFHAPEQFYNNHPHREIGTQTDLWNIAHIVYQAINSMATVLPNVCFTTGVDPDPSRAFQAMGHQLLLRDREIYSRKLRGMLLRALAFDPRERWNLEELLTMVQEVLEHWNFGDESDLFLEGIHGDNGGWEGKYPEPAQERVRNRHPGMRAKRWQWWGVPRALPLKNPPGWTYREDYDDFDDVELLRGKNAIVLPDGRAVGKDGKPVRYPNEIPDLAEESEPESGEEREETKMKQQATDEDTTTTEVKTPSTNKRTGFSSSKTSSPSKGKHSMPKPLQGIKRMRSASQQRKQPSPRFSPNSSQVARFGRPSEQIQPLAGTQRKTQTSSTSQGQGQGESQAPHTLSGTQAPRKKQRRYSPTSPPSPSAKVESRKYYRGADGELYSLRVSSTRGDVGDGGGDGGVGDKRDERNDGGERSAPWLGNSDFYDET</sequence>
<feature type="compositionally biased region" description="Acidic residues" evidence="4">
    <location>
        <begin position="482"/>
        <end position="495"/>
    </location>
</feature>
<dbReference type="PROSITE" id="PS00107">
    <property type="entry name" value="PROTEIN_KINASE_ATP"/>
    <property type="match status" value="1"/>
</dbReference>
<feature type="compositionally biased region" description="Basic and acidic residues" evidence="4">
    <location>
        <begin position="670"/>
        <end position="682"/>
    </location>
</feature>
<evidence type="ECO:0000313" key="7">
    <source>
        <dbReference type="Proteomes" id="UP000177798"/>
    </source>
</evidence>
<dbReference type="Gene3D" id="1.10.510.10">
    <property type="entry name" value="Transferase(Phosphotransferase) domain 1"/>
    <property type="match status" value="1"/>
</dbReference>
<dbReference type="GO" id="GO:0005524">
    <property type="term" value="F:ATP binding"/>
    <property type="evidence" value="ECO:0007669"/>
    <property type="project" value="UniProtKB-UniRule"/>
</dbReference>
<dbReference type="InterPro" id="IPR017441">
    <property type="entry name" value="Protein_kinase_ATP_BS"/>
</dbReference>
<keyword evidence="1 3" id="KW-0547">Nucleotide-binding</keyword>
<dbReference type="InterPro" id="IPR008271">
    <property type="entry name" value="Ser/Thr_kinase_AS"/>
</dbReference>
<dbReference type="AlphaFoldDB" id="A0A1D9QEY3"/>
<feature type="compositionally biased region" description="Low complexity" evidence="4">
    <location>
        <begin position="586"/>
        <end position="606"/>
    </location>
</feature>